<reference evidence="2" key="1">
    <citation type="journal article" date="2005" name="Proc. Natl. Acad. Sci. U.S.A.">
        <title>The psychrophilic lifestyle as revealed by the genome sequence of Colwellia psychrerythraea 34H through genomic and proteomic analyses.</title>
        <authorList>
            <person name="Methe B.A."/>
            <person name="Nelson K.E."/>
            <person name="Deming J.W."/>
            <person name="Momen B."/>
            <person name="Melamud E."/>
            <person name="Zhang X."/>
            <person name="Moult J."/>
            <person name="Madupu R."/>
            <person name="Nelson W.C."/>
            <person name="Dodson R.J."/>
            <person name="Brinkac L.M."/>
            <person name="Daugherty S.C."/>
            <person name="Durkin A.S."/>
            <person name="DeBoy R.T."/>
            <person name="Kolonay J.F."/>
            <person name="Sullivan S.A."/>
            <person name="Zhou L."/>
            <person name="Davidsen T.M."/>
            <person name="Wu M."/>
            <person name="Huston A.L."/>
            <person name="Lewis M."/>
            <person name="Weaver B."/>
            <person name="Weidman J.F."/>
            <person name="Khouri H."/>
            <person name="Utterback T.R."/>
            <person name="Feldblyum T.V."/>
            <person name="Fraser C.M."/>
        </authorList>
    </citation>
    <scope>NUCLEOTIDE SEQUENCE [LARGE SCALE GENOMIC DNA]</scope>
    <source>
        <strain evidence="2">34H</strain>
    </source>
</reference>
<gene>
    <name evidence="2" type="ordered locus">CPS_2270</name>
</gene>
<protein>
    <recommendedName>
        <fullName evidence="4">DUF5683 domain-containing protein</fullName>
    </recommendedName>
</protein>
<keyword evidence="1" id="KW-1133">Transmembrane helix</keyword>
<accession>Q482M7</accession>
<evidence type="ECO:0000313" key="2">
    <source>
        <dbReference type="EMBL" id="AAZ26235.1"/>
    </source>
</evidence>
<keyword evidence="1" id="KW-0812">Transmembrane</keyword>
<evidence type="ECO:0000256" key="1">
    <source>
        <dbReference type="SAM" id="Phobius"/>
    </source>
</evidence>
<feature type="transmembrane region" description="Helical" evidence="1">
    <location>
        <begin position="88"/>
        <end position="107"/>
    </location>
</feature>
<dbReference type="HOGENOM" id="CLU_157099_0_0_6"/>
<dbReference type="AlphaFoldDB" id="Q482M7"/>
<dbReference type="Proteomes" id="UP000000547">
    <property type="component" value="Chromosome"/>
</dbReference>
<sequence>MKQTTKVTLLSLLVFPGIGHLVLKKYAIAIAFIVSFAYLLLDLVKDIHDKTQQVIDSIIRGEIPMEVSAIRQALINQGALDNPNLTTIGYLLLIIWAIAAFDAYRIANISSNNVTEQSS</sequence>
<proteinExistence type="predicted"/>
<dbReference type="STRING" id="167879.CPS_2270"/>
<dbReference type="RefSeq" id="WP_011043084.1">
    <property type="nucleotide sequence ID" value="NC_003910.7"/>
</dbReference>
<evidence type="ECO:0000313" key="3">
    <source>
        <dbReference type="Proteomes" id="UP000000547"/>
    </source>
</evidence>
<evidence type="ECO:0008006" key="4">
    <source>
        <dbReference type="Google" id="ProtNLM"/>
    </source>
</evidence>
<organism evidence="2 3">
    <name type="scientific">Colwellia psychrerythraea (strain 34H / ATCC BAA-681)</name>
    <name type="common">Vibrio psychroerythus</name>
    <dbReference type="NCBI Taxonomy" id="167879"/>
    <lineage>
        <taxon>Bacteria</taxon>
        <taxon>Pseudomonadati</taxon>
        <taxon>Pseudomonadota</taxon>
        <taxon>Gammaproteobacteria</taxon>
        <taxon>Alteromonadales</taxon>
        <taxon>Colwelliaceae</taxon>
        <taxon>Colwellia</taxon>
    </lineage>
</organism>
<dbReference type="KEGG" id="cps:CPS_2270"/>
<keyword evidence="1" id="KW-0472">Membrane</keyword>
<dbReference type="EMBL" id="CP000083">
    <property type="protein sequence ID" value="AAZ26235.1"/>
    <property type="molecule type" value="Genomic_DNA"/>
</dbReference>
<name>Q482M7_COLP3</name>
<feature type="transmembrane region" description="Helical" evidence="1">
    <location>
        <begin position="21"/>
        <end position="41"/>
    </location>
</feature>